<sequence length="282" mass="31887">MTKQSAKRKRQRGEVEVLPSGSFRVRVYAGVDPLSGKRHYLRATVPAGPNAAKEAEKVRTRFLAEVDDRRNPRTNATVNQLLDRYLDVLEVEDSTRAGYESMSRNYIRPVLGELRIGRLDGETLDVFFADLRRCRVRCDRRPGVDHRTTGDHVCNDRCTPHTCRPLGGSYLRQIHNVLNGAFTRAVRWRWIGTNPIGQAEAPPQPPSNPQPPTSTQAAAIADEAWRDPDWGMLVWLAMTTGARRGELCALRWDRIDFSSSVVDIRTSIGQVGARVWEKDTKR</sequence>
<dbReference type="InterPro" id="IPR010998">
    <property type="entry name" value="Integrase_recombinase_N"/>
</dbReference>
<evidence type="ECO:0000259" key="6">
    <source>
        <dbReference type="PROSITE" id="PS51900"/>
    </source>
</evidence>
<dbReference type="InterPro" id="IPR013762">
    <property type="entry name" value="Integrase-like_cat_sf"/>
</dbReference>
<feature type="region of interest" description="Disordered" evidence="4">
    <location>
        <begin position="195"/>
        <end position="216"/>
    </location>
</feature>
<reference evidence="7 8" key="1">
    <citation type="submission" date="2016-10" db="EMBL/GenBank/DDBJ databases">
        <authorList>
            <person name="de Groot N.N."/>
        </authorList>
    </citation>
    <scope>NUCLEOTIDE SEQUENCE [LARGE SCALE GENOMIC DNA]</scope>
    <source>
        <strain evidence="7 8">CGMCC 4.1877</strain>
    </source>
</reference>
<evidence type="ECO:0000313" key="7">
    <source>
        <dbReference type="EMBL" id="SFO52793.1"/>
    </source>
</evidence>
<evidence type="ECO:0000313" key="8">
    <source>
        <dbReference type="Proteomes" id="UP000199614"/>
    </source>
</evidence>
<evidence type="ECO:0000256" key="2">
    <source>
        <dbReference type="ARBA" id="ARBA00023172"/>
    </source>
</evidence>
<dbReference type="EMBL" id="FOUY01000078">
    <property type="protein sequence ID" value="SFO52793.1"/>
    <property type="molecule type" value="Genomic_DNA"/>
</dbReference>
<dbReference type="PROSITE" id="PS51900">
    <property type="entry name" value="CB"/>
    <property type="match status" value="1"/>
</dbReference>
<dbReference type="STRING" id="260086.SAMN05216207_107817"/>
<dbReference type="InterPro" id="IPR044068">
    <property type="entry name" value="CB"/>
</dbReference>
<evidence type="ECO:0000259" key="5">
    <source>
        <dbReference type="PROSITE" id="PS51898"/>
    </source>
</evidence>
<dbReference type="SUPFAM" id="SSF56349">
    <property type="entry name" value="DNA breaking-rejoining enzymes"/>
    <property type="match status" value="1"/>
</dbReference>
<feature type="compositionally biased region" description="Pro residues" evidence="4">
    <location>
        <begin position="202"/>
        <end position="212"/>
    </location>
</feature>
<dbReference type="GO" id="GO:0003677">
    <property type="term" value="F:DNA binding"/>
    <property type="evidence" value="ECO:0007669"/>
    <property type="project" value="UniProtKB-UniRule"/>
</dbReference>
<dbReference type="GO" id="GO:0006310">
    <property type="term" value="P:DNA recombination"/>
    <property type="evidence" value="ECO:0007669"/>
    <property type="project" value="UniProtKB-KW"/>
</dbReference>
<dbReference type="Gene3D" id="1.10.150.130">
    <property type="match status" value="1"/>
</dbReference>
<organism evidence="7 8">
    <name type="scientific">Pseudonocardia ammonioxydans</name>
    <dbReference type="NCBI Taxonomy" id="260086"/>
    <lineage>
        <taxon>Bacteria</taxon>
        <taxon>Bacillati</taxon>
        <taxon>Actinomycetota</taxon>
        <taxon>Actinomycetes</taxon>
        <taxon>Pseudonocardiales</taxon>
        <taxon>Pseudonocardiaceae</taxon>
        <taxon>Pseudonocardia</taxon>
    </lineage>
</organism>
<evidence type="ECO:0000256" key="3">
    <source>
        <dbReference type="PROSITE-ProRule" id="PRU01248"/>
    </source>
</evidence>
<name>A0A1I5HWZ9_PSUAM</name>
<proteinExistence type="predicted"/>
<dbReference type="RefSeq" id="WP_177238857.1">
    <property type="nucleotide sequence ID" value="NZ_FOUY01000078.1"/>
</dbReference>
<dbReference type="GO" id="GO:0015074">
    <property type="term" value="P:DNA integration"/>
    <property type="evidence" value="ECO:0007669"/>
    <property type="project" value="InterPro"/>
</dbReference>
<evidence type="ECO:0000256" key="4">
    <source>
        <dbReference type="SAM" id="MobiDB-lite"/>
    </source>
</evidence>
<feature type="domain" description="Core-binding (CB)" evidence="6">
    <location>
        <begin position="76"/>
        <end position="186"/>
    </location>
</feature>
<dbReference type="PROSITE" id="PS51898">
    <property type="entry name" value="TYR_RECOMBINASE"/>
    <property type="match status" value="1"/>
</dbReference>
<keyword evidence="2" id="KW-0233">DNA recombination</keyword>
<dbReference type="InterPro" id="IPR011010">
    <property type="entry name" value="DNA_brk_join_enz"/>
</dbReference>
<dbReference type="Proteomes" id="UP000199614">
    <property type="component" value="Unassembled WGS sequence"/>
</dbReference>
<keyword evidence="1 3" id="KW-0238">DNA-binding</keyword>
<keyword evidence="8" id="KW-1185">Reference proteome</keyword>
<gene>
    <name evidence="7" type="ORF">SAMN05216207_107817</name>
</gene>
<accession>A0A1I5HWZ9</accession>
<protein>
    <recommendedName>
        <fullName evidence="9">Phage integrase family protein</fullName>
    </recommendedName>
</protein>
<feature type="domain" description="Tyr recombinase" evidence="5">
    <location>
        <begin position="207"/>
        <end position="282"/>
    </location>
</feature>
<dbReference type="Gene3D" id="1.10.443.10">
    <property type="entry name" value="Intergrase catalytic core"/>
    <property type="match status" value="1"/>
</dbReference>
<evidence type="ECO:0008006" key="9">
    <source>
        <dbReference type="Google" id="ProtNLM"/>
    </source>
</evidence>
<dbReference type="AlphaFoldDB" id="A0A1I5HWZ9"/>
<evidence type="ECO:0000256" key="1">
    <source>
        <dbReference type="ARBA" id="ARBA00023125"/>
    </source>
</evidence>
<dbReference type="InterPro" id="IPR002104">
    <property type="entry name" value="Integrase_catalytic"/>
</dbReference>